<dbReference type="PANTHER" id="PTHR42678">
    <property type="entry name" value="AMIDASE"/>
    <property type="match status" value="1"/>
</dbReference>
<evidence type="ECO:0000259" key="1">
    <source>
        <dbReference type="Pfam" id="PF01425"/>
    </source>
</evidence>
<feature type="domain" description="Amidase" evidence="1">
    <location>
        <begin position="60"/>
        <end position="540"/>
    </location>
</feature>
<dbReference type="SUPFAM" id="SSF75304">
    <property type="entry name" value="Amidase signature (AS) enzymes"/>
    <property type="match status" value="1"/>
</dbReference>
<dbReference type="Gene3D" id="3.90.1300.10">
    <property type="entry name" value="Amidase signature (AS) domain"/>
    <property type="match status" value="1"/>
</dbReference>
<dbReference type="RefSeq" id="WP_341402852.1">
    <property type="nucleotide sequence ID" value="NZ_JBBUKT010000001.1"/>
</dbReference>
<dbReference type="Proteomes" id="UP001371305">
    <property type="component" value="Unassembled WGS sequence"/>
</dbReference>
<sequence length="687" mass="72571">MKTPSTPPLILSICLAGIASGTAGTPAEPPVAVIKTFELETATLEDVQEAMRLGELTSVELTLLYMNRIAAYDKTTGPIGLNTVPVLNPNAIAEAAKADKLRREGVELGPLQGVPFTAKGNYSFKGLATTDGLTLWADLIAPYTSHVIEALQEKGAVFLGHNNLDTFQASTSSTTSQTFGLARNAYNRDFVTGGSSGGSGSSVGANLTFFALGGETGGSVRSPSERAGIVGYKTSQSLISVRGLAPLAWDRDVVGPMTRYAVDNAKVMEAASKPDPANIWSSVTVVDGRPRPTGFADQATASTLVGKKFGVLTNSVGTVDTGIPGAIKTVFAEAKATLEAAGATVVEITAPPELDITFTGRRRTLPVDVVTPPTRKLYSPATTDTTGNMVAGSRAYPFKTFLESMVTLPGDTADQIHDKVVARISPVTQLPQVYRTAIADKTTFGPEHPDVAEHFQATKYAILDYELFLQENGVDAMIFPTVTNKTSSGLTLPPLTRSLVNSFALPAVTVPMGSVDMGSGSIEPTTMQFVGRFLQDDKLLALAAAFERASHKRMVSPQVPPLDGENFEITMDDYVDANDPYAPPLLVVSKQGVAKKTAGVKRLEVGGQIKAKADVSSIRAWINGQSVPVAIQGKKWKGSVAFEEIQPYVIPGSKTVELSILAEDSEGNTNATVVPIRVPKSLTLAPK</sequence>
<dbReference type="InterPro" id="IPR020556">
    <property type="entry name" value="Amidase_CS"/>
</dbReference>
<evidence type="ECO:0000313" key="3">
    <source>
        <dbReference type="Proteomes" id="UP001371305"/>
    </source>
</evidence>
<protein>
    <submittedName>
        <fullName evidence="2">Amidase</fullName>
    </submittedName>
</protein>
<name>A0ABU9AP01_9BACT</name>
<dbReference type="InterPro" id="IPR023631">
    <property type="entry name" value="Amidase_dom"/>
</dbReference>
<dbReference type="PROSITE" id="PS00571">
    <property type="entry name" value="AMIDASES"/>
    <property type="match status" value="1"/>
</dbReference>
<comment type="caution">
    <text evidence="2">The sequence shown here is derived from an EMBL/GenBank/DDBJ whole genome shotgun (WGS) entry which is preliminary data.</text>
</comment>
<accession>A0ABU9AP01</accession>
<organism evidence="2 3">
    <name type="scientific">Luteolibacter soli</name>
    <dbReference type="NCBI Taxonomy" id="3135280"/>
    <lineage>
        <taxon>Bacteria</taxon>
        <taxon>Pseudomonadati</taxon>
        <taxon>Verrucomicrobiota</taxon>
        <taxon>Verrucomicrobiia</taxon>
        <taxon>Verrucomicrobiales</taxon>
        <taxon>Verrucomicrobiaceae</taxon>
        <taxon>Luteolibacter</taxon>
    </lineage>
</organism>
<dbReference type="PANTHER" id="PTHR42678:SF11">
    <property type="entry name" value="AMIDASE FAMILY PROTEIN"/>
    <property type="match status" value="1"/>
</dbReference>
<dbReference type="Pfam" id="PF01425">
    <property type="entry name" value="Amidase"/>
    <property type="match status" value="1"/>
</dbReference>
<keyword evidence="3" id="KW-1185">Reference proteome</keyword>
<dbReference type="EMBL" id="JBBUKT010000001">
    <property type="protein sequence ID" value="MEK7949435.1"/>
    <property type="molecule type" value="Genomic_DNA"/>
</dbReference>
<proteinExistence type="predicted"/>
<gene>
    <name evidence="2" type="ORF">WKV53_02950</name>
</gene>
<evidence type="ECO:0000313" key="2">
    <source>
        <dbReference type="EMBL" id="MEK7949435.1"/>
    </source>
</evidence>
<dbReference type="InterPro" id="IPR036928">
    <property type="entry name" value="AS_sf"/>
</dbReference>
<reference evidence="2 3" key="1">
    <citation type="submission" date="2024-04" db="EMBL/GenBank/DDBJ databases">
        <title>Luteolibacter sp. isolated from soil.</title>
        <authorList>
            <person name="An J."/>
        </authorList>
    </citation>
    <scope>NUCLEOTIDE SEQUENCE [LARGE SCALE GENOMIC DNA]</scope>
    <source>
        <strain evidence="2 3">Y139</strain>
    </source>
</reference>